<organism evidence="1 2">
    <name type="scientific">Populus alba</name>
    <name type="common">White poplar</name>
    <dbReference type="NCBI Taxonomy" id="43335"/>
    <lineage>
        <taxon>Eukaryota</taxon>
        <taxon>Viridiplantae</taxon>
        <taxon>Streptophyta</taxon>
        <taxon>Embryophyta</taxon>
        <taxon>Tracheophyta</taxon>
        <taxon>Spermatophyta</taxon>
        <taxon>Magnoliopsida</taxon>
        <taxon>eudicotyledons</taxon>
        <taxon>Gunneridae</taxon>
        <taxon>Pentapetalae</taxon>
        <taxon>rosids</taxon>
        <taxon>fabids</taxon>
        <taxon>Malpighiales</taxon>
        <taxon>Salicaceae</taxon>
        <taxon>Saliceae</taxon>
        <taxon>Populus</taxon>
    </lineage>
</organism>
<dbReference type="EMBL" id="RCHU02000009">
    <property type="protein sequence ID" value="KAL3579931.1"/>
    <property type="molecule type" value="Genomic_DNA"/>
</dbReference>
<evidence type="ECO:0000313" key="2">
    <source>
        <dbReference type="Proteomes" id="UP000309997"/>
    </source>
</evidence>
<accession>A0ACC4BP60</accession>
<sequence>MMIASFKSLRFLLGLFVSLTLLALAQEENQFIYHGFTGANLLLSGIANIHPNDLMITLLIPSLVPTQSSAAVVESWLNEGHSLLQMRQRNLLGQGTFTCCAAFPASNYPKDNDGVGDKFKAAAALNADVHESSSNKPPDGNIRNNIKDVTIRTVKFLRQIKALWPADGNSAGDLKIIMGQVGWPTDGNINADTKLAKTFHDGLLKEGNPCPTRLIGCVSLWPNRRIRRALHQDISRDIGDSFGTMNIQNFHGFIWKR</sequence>
<reference evidence="1 2" key="1">
    <citation type="journal article" date="2024" name="Plant Biotechnol. J.">
        <title>Genome and CRISPR/Cas9 system of a widespread forest tree (Populus alba) in the world.</title>
        <authorList>
            <person name="Liu Y.J."/>
            <person name="Jiang P.F."/>
            <person name="Han X.M."/>
            <person name="Li X.Y."/>
            <person name="Wang H.M."/>
            <person name="Wang Y.J."/>
            <person name="Wang X.X."/>
            <person name="Zeng Q.Y."/>
        </authorList>
    </citation>
    <scope>NUCLEOTIDE SEQUENCE [LARGE SCALE GENOMIC DNA]</scope>
    <source>
        <strain evidence="2">cv. PAL-ZL1</strain>
    </source>
</reference>
<proteinExistence type="predicted"/>
<keyword evidence="2" id="KW-1185">Reference proteome</keyword>
<comment type="caution">
    <text evidence="1">The sequence shown here is derived from an EMBL/GenBank/DDBJ whole genome shotgun (WGS) entry which is preliminary data.</text>
</comment>
<protein>
    <submittedName>
        <fullName evidence="1">Uncharacterized protein</fullName>
    </submittedName>
</protein>
<dbReference type="Proteomes" id="UP000309997">
    <property type="component" value="Unassembled WGS sequence"/>
</dbReference>
<name>A0ACC4BP60_POPAL</name>
<evidence type="ECO:0000313" key="1">
    <source>
        <dbReference type="EMBL" id="KAL3579931.1"/>
    </source>
</evidence>
<gene>
    <name evidence="1" type="ORF">D5086_017766</name>
</gene>